<evidence type="ECO:0000313" key="4">
    <source>
        <dbReference type="Proteomes" id="UP000759131"/>
    </source>
</evidence>
<dbReference type="EMBL" id="CAJPIZ010028907">
    <property type="protein sequence ID" value="CAG2119576.1"/>
    <property type="molecule type" value="Genomic_DNA"/>
</dbReference>
<accession>A0A7R9LKC7</accession>
<dbReference type="EMBL" id="OC883482">
    <property type="protein sequence ID" value="CAD7643290.1"/>
    <property type="molecule type" value="Genomic_DNA"/>
</dbReference>
<sequence>MNETIGNVHYAITCIIVAGVVVLLMATTIGNVHYAITCIIVAGVVVLLMATVYACHKENKRSIRWRNAHNRCQQEREQMITLRILQSLSQNRTHSRYYPDIVPLRTLNDPPPPYQPHYTPPPAYRETYQPTTYIPTPK</sequence>
<dbReference type="OrthoDB" id="10506206at2759"/>
<feature type="transmembrane region" description="Helical" evidence="2">
    <location>
        <begin position="7"/>
        <end position="26"/>
    </location>
</feature>
<gene>
    <name evidence="3" type="ORF">OSB1V03_LOCUS19524</name>
</gene>
<evidence type="ECO:0000256" key="2">
    <source>
        <dbReference type="SAM" id="Phobius"/>
    </source>
</evidence>
<feature type="region of interest" description="Disordered" evidence="1">
    <location>
        <begin position="103"/>
        <end position="138"/>
    </location>
</feature>
<feature type="compositionally biased region" description="Polar residues" evidence="1">
    <location>
        <begin position="128"/>
        <end position="138"/>
    </location>
</feature>
<name>A0A7R9LKC7_9ACAR</name>
<dbReference type="AlphaFoldDB" id="A0A7R9LKC7"/>
<evidence type="ECO:0000256" key="1">
    <source>
        <dbReference type="SAM" id="MobiDB-lite"/>
    </source>
</evidence>
<proteinExistence type="predicted"/>
<keyword evidence="4" id="KW-1185">Reference proteome</keyword>
<feature type="transmembrane region" description="Helical" evidence="2">
    <location>
        <begin position="32"/>
        <end position="55"/>
    </location>
</feature>
<dbReference type="Proteomes" id="UP000759131">
    <property type="component" value="Unassembled WGS sequence"/>
</dbReference>
<organism evidence="3">
    <name type="scientific">Medioppia subpectinata</name>
    <dbReference type="NCBI Taxonomy" id="1979941"/>
    <lineage>
        <taxon>Eukaryota</taxon>
        <taxon>Metazoa</taxon>
        <taxon>Ecdysozoa</taxon>
        <taxon>Arthropoda</taxon>
        <taxon>Chelicerata</taxon>
        <taxon>Arachnida</taxon>
        <taxon>Acari</taxon>
        <taxon>Acariformes</taxon>
        <taxon>Sarcoptiformes</taxon>
        <taxon>Oribatida</taxon>
        <taxon>Brachypylina</taxon>
        <taxon>Oppioidea</taxon>
        <taxon>Oppiidae</taxon>
        <taxon>Medioppia</taxon>
    </lineage>
</organism>
<protein>
    <submittedName>
        <fullName evidence="3">Uncharacterized protein</fullName>
    </submittedName>
</protein>
<reference evidence="3" key="1">
    <citation type="submission" date="2020-11" db="EMBL/GenBank/DDBJ databases">
        <authorList>
            <person name="Tran Van P."/>
        </authorList>
    </citation>
    <scope>NUCLEOTIDE SEQUENCE</scope>
</reference>
<feature type="compositionally biased region" description="Pro residues" evidence="1">
    <location>
        <begin position="109"/>
        <end position="123"/>
    </location>
</feature>
<keyword evidence="2" id="KW-1133">Transmembrane helix</keyword>
<keyword evidence="2" id="KW-0812">Transmembrane</keyword>
<evidence type="ECO:0000313" key="3">
    <source>
        <dbReference type="EMBL" id="CAD7643290.1"/>
    </source>
</evidence>
<keyword evidence="2" id="KW-0472">Membrane</keyword>